<comment type="caution">
    <text evidence="2">The sequence shown here is derived from an EMBL/GenBank/DDBJ whole genome shotgun (WGS) entry which is preliminary data.</text>
</comment>
<protein>
    <submittedName>
        <fullName evidence="2">Uncharacterized protein</fullName>
    </submittedName>
</protein>
<dbReference type="EMBL" id="CAMGYJ010000005">
    <property type="protein sequence ID" value="CAI0422140.1"/>
    <property type="molecule type" value="Genomic_DNA"/>
</dbReference>
<dbReference type="InterPro" id="IPR036322">
    <property type="entry name" value="WD40_repeat_dom_sf"/>
</dbReference>
<evidence type="ECO:0000313" key="3">
    <source>
        <dbReference type="Proteomes" id="UP001154282"/>
    </source>
</evidence>
<dbReference type="GO" id="GO:0120330">
    <property type="term" value="C:rixosome complex"/>
    <property type="evidence" value="ECO:0007669"/>
    <property type="project" value="TreeGrafter"/>
</dbReference>
<dbReference type="InterPro" id="IPR001680">
    <property type="entry name" value="WD40_rpt"/>
</dbReference>
<reference evidence="2" key="1">
    <citation type="submission" date="2022-08" db="EMBL/GenBank/DDBJ databases">
        <authorList>
            <person name="Gutierrez-Valencia J."/>
        </authorList>
    </citation>
    <scope>NUCLEOTIDE SEQUENCE</scope>
</reference>
<dbReference type="AlphaFoldDB" id="A0AAV0KJV2"/>
<dbReference type="SUPFAM" id="SSF50978">
    <property type="entry name" value="WD40 repeat-like"/>
    <property type="match status" value="1"/>
</dbReference>
<sequence>MTMIRSFTAHDGPVTAIVLCMGISQPTVVSCSTDSTCKLWSLLEGTNLRTVAFPCPISGIALDPSETDLYAAGSDGSVYHGVLNMKAGNKERPIDYCIAWKTLCCRCVDRSGERREEAGIPRKTAVFI</sequence>
<organism evidence="2 3">
    <name type="scientific">Linum tenue</name>
    <dbReference type="NCBI Taxonomy" id="586396"/>
    <lineage>
        <taxon>Eukaryota</taxon>
        <taxon>Viridiplantae</taxon>
        <taxon>Streptophyta</taxon>
        <taxon>Embryophyta</taxon>
        <taxon>Tracheophyta</taxon>
        <taxon>Spermatophyta</taxon>
        <taxon>Magnoliopsida</taxon>
        <taxon>eudicotyledons</taxon>
        <taxon>Gunneridae</taxon>
        <taxon>Pentapetalae</taxon>
        <taxon>rosids</taxon>
        <taxon>fabids</taxon>
        <taxon>Malpighiales</taxon>
        <taxon>Linaceae</taxon>
        <taxon>Linum</taxon>
    </lineage>
</organism>
<name>A0AAV0KJV2_9ROSI</name>
<evidence type="ECO:0000256" key="1">
    <source>
        <dbReference type="PROSITE-ProRule" id="PRU00221"/>
    </source>
</evidence>
<keyword evidence="1" id="KW-0853">WD repeat</keyword>
<dbReference type="InterPro" id="IPR045227">
    <property type="entry name" value="WDR18/Ipi3/RID3"/>
</dbReference>
<dbReference type="Pfam" id="PF00400">
    <property type="entry name" value="WD40"/>
    <property type="match status" value="1"/>
</dbReference>
<dbReference type="PANTHER" id="PTHR18763:SF3">
    <property type="entry name" value="OS09G0477800 PROTEIN"/>
    <property type="match status" value="1"/>
</dbReference>
<gene>
    <name evidence="2" type="ORF">LITE_LOCUS19036</name>
</gene>
<dbReference type="PROSITE" id="PS51257">
    <property type="entry name" value="PROKAR_LIPOPROTEIN"/>
    <property type="match status" value="1"/>
</dbReference>
<dbReference type="GO" id="GO:0006364">
    <property type="term" value="P:rRNA processing"/>
    <property type="evidence" value="ECO:0007669"/>
    <property type="project" value="TreeGrafter"/>
</dbReference>
<dbReference type="Gene3D" id="2.130.10.10">
    <property type="entry name" value="YVTN repeat-like/Quinoprotein amine dehydrogenase"/>
    <property type="match status" value="1"/>
</dbReference>
<dbReference type="GO" id="GO:0005656">
    <property type="term" value="C:nuclear pre-replicative complex"/>
    <property type="evidence" value="ECO:0007669"/>
    <property type="project" value="TreeGrafter"/>
</dbReference>
<evidence type="ECO:0000313" key="2">
    <source>
        <dbReference type="EMBL" id="CAI0422140.1"/>
    </source>
</evidence>
<dbReference type="Proteomes" id="UP001154282">
    <property type="component" value="Unassembled WGS sequence"/>
</dbReference>
<keyword evidence="3" id="KW-1185">Reference proteome</keyword>
<dbReference type="PROSITE" id="PS50082">
    <property type="entry name" value="WD_REPEATS_2"/>
    <property type="match status" value="1"/>
</dbReference>
<proteinExistence type="predicted"/>
<dbReference type="GO" id="GO:0006261">
    <property type="term" value="P:DNA-templated DNA replication"/>
    <property type="evidence" value="ECO:0007669"/>
    <property type="project" value="TreeGrafter"/>
</dbReference>
<dbReference type="PANTHER" id="PTHR18763">
    <property type="entry name" value="WD-REPEAT PROTEIN 18"/>
    <property type="match status" value="1"/>
</dbReference>
<feature type="repeat" description="WD" evidence="1">
    <location>
        <begin position="7"/>
        <end position="50"/>
    </location>
</feature>
<accession>A0AAV0KJV2</accession>
<dbReference type="InterPro" id="IPR015943">
    <property type="entry name" value="WD40/YVTN_repeat-like_dom_sf"/>
</dbReference>